<dbReference type="PANTHER" id="PTHR11706:SF33">
    <property type="entry name" value="NATURAL RESISTANCE-ASSOCIATED MACROPHAGE PROTEIN 2"/>
    <property type="match status" value="1"/>
</dbReference>
<dbReference type="EMBL" id="LSNE01000009">
    <property type="protein sequence ID" value="KXI27628.1"/>
    <property type="molecule type" value="Genomic_DNA"/>
</dbReference>
<keyword evidence="2" id="KW-0813">Transport</keyword>
<feature type="transmembrane region" description="Helical" evidence="7">
    <location>
        <begin position="271"/>
        <end position="303"/>
    </location>
</feature>
<feature type="transmembrane region" description="Helical" evidence="7">
    <location>
        <begin position="82"/>
        <end position="101"/>
    </location>
</feature>
<feature type="transmembrane region" description="Helical" evidence="7">
    <location>
        <begin position="148"/>
        <end position="167"/>
    </location>
</feature>
<evidence type="ECO:0000256" key="3">
    <source>
        <dbReference type="ARBA" id="ARBA00022692"/>
    </source>
</evidence>
<evidence type="ECO:0000256" key="6">
    <source>
        <dbReference type="ARBA" id="ARBA00023136"/>
    </source>
</evidence>
<dbReference type="AlphaFoldDB" id="A0A148KN12"/>
<dbReference type="GO" id="GO:0034755">
    <property type="term" value="P:iron ion transmembrane transport"/>
    <property type="evidence" value="ECO:0007669"/>
    <property type="project" value="TreeGrafter"/>
</dbReference>
<evidence type="ECO:0000256" key="5">
    <source>
        <dbReference type="ARBA" id="ARBA00022989"/>
    </source>
</evidence>
<dbReference type="PROSITE" id="PS51257">
    <property type="entry name" value="PROKAR_LIPOPROTEIN"/>
    <property type="match status" value="1"/>
</dbReference>
<keyword evidence="5 7" id="KW-1133">Transmembrane helix</keyword>
<dbReference type="PANTHER" id="PTHR11706">
    <property type="entry name" value="SOLUTE CARRIER PROTEIN FAMILY 11 MEMBER"/>
    <property type="match status" value="1"/>
</dbReference>
<evidence type="ECO:0000313" key="9">
    <source>
        <dbReference type="Proteomes" id="UP000070299"/>
    </source>
</evidence>
<gene>
    <name evidence="8" type="ORF">AX660_18895</name>
</gene>
<feature type="transmembrane region" description="Helical" evidence="7">
    <location>
        <begin position="229"/>
        <end position="251"/>
    </location>
</feature>
<dbReference type="RefSeq" id="WP_068378807.1">
    <property type="nucleotide sequence ID" value="NZ_LSNE01000009.1"/>
</dbReference>
<proteinExistence type="predicted"/>
<dbReference type="GO" id="GO:0015293">
    <property type="term" value="F:symporter activity"/>
    <property type="evidence" value="ECO:0007669"/>
    <property type="project" value="UniProtKB-KW"/>
</dbReference>
<evidence type="ECO:0000256" key="1">
    <source>
        <dbReference type="ARBA" id="ARBA00004141"/>
    </source>
</evidence>
<evidence type="ECO:0000256" key="2">
    <source>
        <dbReference type="ARBA" id="ARBA00022448"/>
    </source>
</evidence>
<feature type="transmembrane region" description="Helical" evidence="7">
    <location>
        <begin position="36"/>
        <end position="61"/>
    </location>
</feature>
<keyword evidence="4" id="KW-0769">Symport</keyword>
<protein>
    <submittedName>
        <fullName evidence="8">Manganese transporter</fullName>
    </submittedName>
</protein>
<reference evidence="9" key="1">
    <citation type="submission" date="2016-02" db="EMBL/GenBank/DDBJ databases">
        <authorList>
            <person name="Schultz-Johansen M."/>
            <person name="Glaring M.A."/>
            <person name="Bech P.K."/>
            <person name="Stougaard P."/>
        </authorList>
    </citation>
    <scope>NUCLEOTIDE SEQUENCE [LARGE SCALE GENOMIC DNA]</scope>
    <source>
        <strain evidence="9">S66</strain>
    </source>
</reference>
<dbReference type="GO" id="GO:0005384">
    <property type="term" value="F:manganese ion transmembrane transporter activity"/>
    <property type="evidence" value="ECO:0007669"/>
    <property type="project" value="TreeGrafter"/>
</dbReference>
<name>A0A148KN12_9ALTE</name>
<keyword evidence="3 7" id="KW-0812">Transmembrane</keyword>
<dbReference type="Proteomes" id="UP000070299">
    <property type="component" value="Unassembled WGS sequence"/>
</dbReference>
<dbReference type="GO" id="GO:0015086">
    <property type="term" value="F:cadmium ion transmembrane transporter activity"/>
    <property type="evidence" value="ECO:0007669"/>
    <property type="project" value="TreeGrafter"/>
</dbReference>
<evidence type="ECO:0000256" key="4">
    <source>
        <dbReference type="ARBA" id="ARBA00022847"/>
    </source>
</evidence>
<dbReference type="OrthoDB" id="9787548at2"/>
<evidence type="ECO:0000256" key="7">
    <source>
        <dbReference type="SAM" id="Phobius"/>
    </source>
</evidence>
<dbReference type="Pfam" id="PF01566">
    <property type="entry name" value="Nramp"/>
    <property type="match status" value="1"/>
</dbReference>
<feature type="transmembrane region" description="Helical" evidence="7">
    <location>
        <begin position="187"/>
        <end position="208"/>
    </location>
</feature>
<sequence length="405" mass="42447">MLKRIKNVGPGALVAAAFIGPGTVTACTLAGANYGYVLLWALLFATIATIILQEMSARLGLVSQQGLAENLRVLLQNSLWKWPLFVLIIVALYGGNAAYEAGNLSGAALGMSAIVQNQDSLFHYVVLVISSLAAGLLWFGSYRYIEKILLTLVILMALAFIMTFVLVKPDMAALFQGLFSPQIPSGSLLTVIALIGTTIVPYNLFLHASAVKAKWCSVDQLNTARTDTAISIGLGGLITILIASTAAANMFSLQLSVSGVADMALQLEPVFGGFSSTMLGLGLFAAGLSSALTAPLATAYVMTEILALNSKPGTVGFRLIALSVVLVGTALSLTGIKPLTIIVAAQFANGLLLPVIAVFLLYAMNQKPLLGEYTNSWLVNILGLAVVLITAGLGGRMILKALGIW</sequence>
<dbReference type="NCBIfam" id="NF037982">
    <property type="entry name" value="Nramp_1"/>
    <property type="match status" value="1"/>
</dbReference>
<dbReference type="GO" id="GO:0005886">
    <property type="term" value="C:plasma membrane"/>
    <property type="evidence" value="ECO:0007669"/>
    <property type="project" value="TreeGrafter"/>
</dbReference>
<dbReference type="PRINTS" id="PR00447">
    <property type="entry name" value="NATRESASSCMP"/>
</dbReference>
<feature type="transmembrane region" description="Helical" evidence="7">
    <location>
        <begin position="377"/>
        <end position="399"/>
    </location>
</feature>
<accession>A0A148KN12</accession>
<comment type="subcellular location">
    <subcellularLocation>
        <location evidence="1">Membrane</location>
        <topology evidence="1">Multi-pass membrane protein</topology>
    </subcellularLocation>
</comment>
<feature type="transmembrane region" description="Helical" evidence="7">
    <location>
        <begin position="315"/>
        <end position="333"/>
    </location>
</feature>
<dbReference type="STRING" id="1799789.AX660_18895"/>
<dbReference type="InterPro" id="IPR001046">
    <property type="entry name" value="NRAMP_fam"/>
</dbReference>
<evidence type="ECO:0000313" key="8">
    <source>
        <dbReference type="EMBL" id="KXI27628.1"/>
    </source>
</evidence>
<keyword evidence="6 7" id="KW-0472">Membrane</keyword>
<comment type="caution">
    <text evidence="8">The sequence shown here is derived from an EMBL/GenBank/DDBJ whole genome shotgun (WGS) entry which is preliminary data.</text>
</comment>
<organism evidence="8 9">
    <name type="scientific">Paraglaciecola hydrolytica</name>
    <dbReference type="NCBI Taxonomy" id="1799789"/>
    <lineage>
        <taxon>Bacteria</taxon>
        <taxon>Pseudomonadati</taxon>
        <taxon>Pseudomonadota</taxon>
        <taxon>Gammaproteobacteria</taxon>
        <taxon>Alteromonadales</taxon>
        <taxon>Alteromonadaceae</taxon>
        <taxon>Paraglaciecola</taxon>
    </lineage>
</organism>
<keyword evidence="9" id="KW-1185">Reference proteome</keyword>
<feature type="transmembrane region" description="Helical" evidence="7">
    <location>
        <begin position="121"/>
        <end position="141"/>
    </location>
</feature>
<feature type="transmembrane region" description="Helical" evidence="7">
    <location>
        <begin position="339"/>
        <end position="365"/>
    </location>
</feature>